<dbReference type="InterPro" id="IPR033131">
    <property type="entry name" value="Pectinesterase_Asp_AS"/>
</dbReference>
<evidence type="ECO:0000313" key="9">
    <source>
        <dbReference type="Proteomes" id="UP000075635"/>
    </source>
</evidence>
<dbReference type="EMBL" id="JEMB01002795">
    <property type="protein sequence ID" value="KYF78375.1"/>
    <property type="molecule type" value="Genomic_DNA"/>
</dbReference>
<evidence type="ECO:0000256" key="2">
    <source>
        <dbReference type="ARBA" id="ARBA00022801"/>
    </source>
</evidence>
<dbReference type="SUPFAM" id="SSF51126">
    <property type="entry name" value="Pectin lyase-like"/>
    <property type="match status" value="1"/>
</dbReference>
<protein>
    <recommendedName>
        <fullName evidence="5">Pectinesterase</fullName>
        <ecNumber evidence="5">3.1.1.11</ecNumber>
    </recommendedName>
</protein>
<dbReference type="PROSITE" id="PS00503">
    <property type="entry name" value="PECTINESTERASE_2"/>
    <property type="match status" value="1"/>
</dbReference>
<evidence type="ECO:0000256" key="3">
    <source>
        <dbReference type="ARBA" id="ARBA00023085"/>
    </source>
</evidence>
<gene>
    <name evidence="8" type="ORF">BE17_36830</name>
</gene>
<dbReference type="UniPathway" id="UPA00545">
    <property type="reaction ID" value="UER00823"/>
</dbReference>
<evidence type="ECO:0000256" key="1">
    <source>
        <dbReference type="ARBA" id="ARBA00008891"/>
    </source>
</evidence>
<dbReference type="Pfam" id="PF01095">
    <property type="entry name" value="Pectinesterase"/>
    <property type="match status" value="1"/>
</dbReference>
<dbReference type="GO" id="GO:0045490">
    <property type="term" value="P:pectin catabolic process"/>
    <property type="evidence" value="ECO:0007669"/>
    <property type="project" value="UniProtKB-UniRule"/>
</dbReference>
<evidence type="ECO:0000259" key="7">
    <source>
        <dbReference type="Pfam" id="PF01095"/>
    </source>
</evidence>
<dbReference type="Gene3D" id="2.160.20.10">
    <property type="entry name" value="Single-stranded right-handed beta-helix, Pectin lyase-like"/>
    <property type="match status" value="1"/>
</dbReference>
<sequence>MSSGGTGGAGAGGSAGVPVDCSPIEAARFELCTSGEDFCGAVFQNGSGCTAVCRAAGLACEAAYDNLEGSCGPDETLPALPCDSGHQSDYCLCRGPASGAGGSSGTGGGGSGGSGAGGSGAGGSGGGGTSDCNSVTGGVLIEVNRDGSGDFTSVQAAINSVARSNTTPTILRIAPGTYSEKLVVDRPHVTLCGRTGQAEATVLTYGDNANTPNGAGGTLGTSGSFSVNISASDVSAENITFANSTGPGVQAVALLVSGSRVQFRHCRALGYQDTVYVKNGTQYFRDCYVEGSVDFIFGGATAVFEDCTVHNVAQGTAITAPSTDEAIPFGIVFLGGKATAVGSIRAGAVALGRNWRPYGATTYLGTELGAHIAPVGWVRMSENTLATARFAEYMTTGPGARPSERARESRQLSAAEAARYTVENMLAPWMPTFAD</sequence>
<feature type="active site" evidence="4">
    <location>
        <position position="294"/>
    </location>
</feature>
<reference evidence="8 9" key="1">
    <citation type="submission" date="2014-02" db="EMBL/GenBank/DDBJ databases">
        <title>The small core and large imbalanced accessory genome model reveals a collaborative survival strategy of Sorangium cellulosum strains in nature.</title>
        <authorList>
            <person name="Han K."/>
            <person name="Peng R."/>
            <person name="Blom J."/>
            <person name="Li Y.-Z."/>
        </authorList>
    </citation>
    <scope>NUCLEOTIDE SEQUENCE [LARGE SCALE GENOMIC DNA]</scope>
    <source>
        <strain evidence="8 9">So0011-07</strain>
    </source>
</reference>
<dbReference type="AlphaFoldDB" id="A0A150RDN5"/>
<organism evidence="8 9">
    <name type="scientific">Sorangium cellulosum</name>
    <name type="common">Polyangium cellulosum</name>
    <dbReference type="NCBI Taxonomy" id="56"/>
    <lineage>
        <taxon>Bacteria</taxon>
        <taxon>Pseudomonadati</taxon>
        <taxon>Myxococcota</taxon>
        <taxon>Polyangia</taxon>
        <taxon>Polyangiales</taxon>
        <taxon>Polyangiaceae</taxon>
        <taxon>Sorangium</taxon>
    </lineage>
</organism>
<feature type="region of interest" description="Disordered" evidence="6">
    <location>
        <begin position="103"/>
        <end position="127"/>
    </location>
</feature>
<accession>A0A150RDN5</accession>
<dbReference type="GO" id="GO:0030599">
    <property type="term" value="F:pectinesterase activity"/>
    <property type="evidence" value="ECO:0007669"/>
    <property type="project" value="UniProtKB-UniRule"/>
</dbReference>
<dbReference type="InterPro" id="IPR000070">
    <property type="entry name" value="Pectinesterase_cat"/>
</dbReference>
<comment type="catalytic activity">
    <reaction evidence="5">
        <text>[(1-&gt;4)-alpha-D-galacturonosyl methyl ester](n) + n H2O = [(1-&gt;4)-alpha-D-galacturonosyl](n) + n methanol + n H(+)</text>
        <dbReference type="Rhea" id="RHEA:22380"/>
        <dbReference type="Rhea" id="RHEA-COMP:14570"/>
        <dbReference type="Rhea" id="RHEA-COMP:14573"/>
        <dbReference type="ChEBI" id="CHEBI:15377"/>
        <dbReference type="ChEBI" id="CHEBI:15378"/>
        <dbReference type="ChEBI" id="CHEBI:17790"/>
        <dbReference type="ChEBI" id="CHEBI:140522"/>
        <dbReference type="ChEBI" id="CHEBI:140523"/>
        <dbReference type="EC" id="3.1.1.11"/>
    </reaction>
</comment>
<evidence type="ECO:0000313" key="8">
    <source>
        <dbReference type="EMBL" id="KYF78375.1"/>
    </source>
</evidence>
<proteinExistence type="inferred from homology"/>
<name>A0A150RDN5_SORCE</name>
<keyword evidence="2 5" id="KW-0378">Hydrolase</keyword>
<dbReference type="PANTHER" id="PTHR31321:SF57">
    <property type="entry name" value="PECTINESTERASE 53-RELATED"/>
    <property type="match status" value="1"/>
</dbReference>
<comment type="similarity">
    <text evidence="1">Belongs to the pectinesterase family.</text>
</comment>
<keyword evidence="3 5" id="KW-0063">Aspartyl esterase</keyword>
<dbReference type="Proteomes" id="UP000075635">
    <property type="component" value="Unassembled WGS sequence"/>
</dbReference>
<feature type="domain" description="Pectinesterase catalytic" evidence="7">
    <location>
        <begin position="142"/>
        <end position="426"/>
    </location>
</feature>
<dbReference type="GO" id="GO:0042545">
    <property type="term" value="P:cell wall modification"/>
    <property type="evidence" value="ECO:0007669"/>
    <property type="project" value="UniProtKB-UniRule"/>
</dbReference>
<dbReference type="EC" id="3.1.1.11" evidence="5"/>
<dbReference type="GO" id="GO:0009279">
    <property type="term" value="C:cell outer membrane"/>
    <property type="evidence" value="ECO:0007669"/>
    <property type="project" value="TreeGrafter"/>
</dbReference>
<dbReference type="InterPro" id="IPR011050">
    <property type="entry name" value="Pectin_lyase_fold/virulence"/>
</dbReference>
<evidence type="ECO:0000256" key="5">
    <source>
        <dbReference type="RuleBase" id="RU000589"/>
    </source>
</evidence>
<dbReference type="PANTHER" id="PTHR31321">
    <property type="entry name" value="ACYL-COA THIOESTER HYDROLASE YBHC-RELATED"/>
    <property type="match status" value="1"/>
</dbReference>
<comment type="caution">
    <text evidence="8">The sequence shown here is derived from an EMBL/GenBank/DDBJ whole genome shotgun (WGS) entry which is preliminary data.</text>
</comment>
<evidence type="ECO:0000256" key="6">
    <source>
        <dbReference type="SAM" id="MobiDB-lite"/>
    </source>
</evidence>
<comment type="pathway">
    <text evidence="5">Glycan metabolism; pectin degradation; 2-dehydro-3-deoxy-D-gluconate from pectin: step 1/5.</text>
</comment>
<evidence type="ECO:0000256" key="4">
    <source>
        <dbReference type="PROSITE-ProRule" id="PRU10040"/>
    </source>
</evidence>
<dbReference type="InterPro" id="IPR012334">
    <property type="entry name" value="Pectin_lyas_fold"/>
</dbReference>